<keyword evidence="2" id="KW-1185">Reference proteome</keyword>
<reference evidence="2" key="1">
    <citation type="journal article" date="2023" name="bioRxiv">
        <title>Complete genome of the Medicago anthracnose fungus, Colletotrichum destructivum, reveals a mini-chromosome-like region within a core chromosome.</title>
        <authorList>
            <person name="Lapalu N."/>
            <person name="Simon A."/>
            <person name="Lu A."/>
            <person name="Plaumann P.-L."/>
            <person name="Amselem J."/>
            <person name="Pigne S."/>
            <person name="Auger A."/>
            <person name="Koch C."/>
            <person name="Dallery J.-F."/>
            <person name="O'Connell R.J."/>
        </authorList>
    </citation>
    <scope>NUCLEOTIDE SEQUENCE [LARGE SCALE GENOMIC DNA]</scope>
    <source>
        <strain evidence="2">CBS 520.97</strain>
    </source>
</reference>
<dbReference type="RefSeq" id="XP_062785713.1">
    <property type="nucleotide sequence ID" value="XM_062929662.1"/>
</dbReference>
<evidence type="ECO:0000313" key="2">
    <source>
        <dbReference type="Proteomes" id="UP001322277"/>
    </source>
</evidence>
<dbReference type="GeneID" id="87950006"/>
<name>A0AAX4IZ06_9PEZI</name>
<dbReference type="Proteomes" id="UP001322277">
    <property type="component" value="Chromosome 9"/>
</dbReference>
<dbReference type="EMBL" id="CP137313">
    <property type="protein sequence ID" value="WQF88492.1"/>
    <property type="molecule type" value="Genomic_DNA"/>
</dbReference>
<dbReference type="AlphaFoldDB" id="A0AAX4IZ06"/>
<gene>
    <name evidence="1" type="ORF">CDEST_13506</name>
</gene>
<dbReference type="KEGG" id="cdet:87950006"/>
<sequence>MKPFHEATIASLLNVDARFPDIVLRSRLASISPRVFRVSCPCRRVACYPRHGHLRFYPLASVKPHSLSFIVVPTQISSQPSHKRLCGRSQVGNQWVGRCEVFRMS</sequence>
<evidence type="ECO:0000313" key="1">
    <source>
        <dbReference type="EMBL" id="WQF88492.1"/>
    </source>
</evidence>
<protein>
    <submittedName>
        <fullName evidence="1">Uncharacterized protein</fullName>
    </submittedName>
</protein>
<proteinExistence type="predicted"/>
<accession>A0AAX4IZ06</accession>
<organism evidence="1 2">
    <name type="scientific">Colletotrichum destructivum</name>
    <dbReference type="NCBI Taxonomy" id="34406"/>
    <lineage>
        <taxon>Eukaryota</taxon>
        <taxon>Fungi</taxon>
        <taxon>Dikarya</taxon>
        <taxon>Ascomycota</taxon>
        <taxon>Pezizomycotina</taxon>
        <taxon>Sordariomycetes</taxon>
        <taxon>Hypocreomycetidae</taxon>
        <taxon>Glomerellales</taxon>
        <taxon>Glomerellaceae</taxon>
        <taxon>Colletotrichum</taxon>
        <taxon>Colletotrichum destructivum species complex</taxon>
    </lineage>
</organism>